<name>A0A4E0RLN5_FASHE</name>
<feature type="compositionally biased region" description="Basic and acidic residues" evidence="1">
    <location>
        <begin position="861"/>
        <end position="880"/>
    </location>
</feature>
<feature type="region of interest" description="Disordered" evidence="1">
    <location>
        <begin position="492"/>
        <end position="520"/>
    </location>
</feature>
<dbReference type="PANTHER" id="PTHR14633">
    <property type="entry name" value="LITTLE ELONGATION COMPLEX SUBUNIT 2"/>
    <property type="match status" value="1"/>
</dbReference>
<feature type="compositionally biased region" description="Basic residues" evidence="1">
    <location>
        <begin position="907"/>
        <end position="921"/>
    </location>
</feature>
<dbReference type="Proteomes" id="UP000230066">
    <property type="component" value="Unassembled WGS sequence"/>
</dbReference>
<evidence type="ECO:0000313" key="3">
    <source>
        <dbReference type="EMBL" id="THD28363.1"/>
    </source>
</evidence>
<organism evidence="3 4">
    <name type="scientific">Fasciola hepatica</name>
    <name type="common">Liver fluke</name>
    <dbReference type="NCBI Taxonomy" id="6192"/>
    <lineage>
        <taxon>Eukaryota</taxon>
        <taxon>Metazoa</taxon>
        <taxon>Spiralia</taxon>
        <taxon>Lophotrochozoa</taxon>
        <taxon>Platyhelminthes</taxon>
        <taxon>Trematoda</taxon>
        <taxon>Digenea</taxon>
        <taxon>Plagiorchiida</taxon>
        <taxon>Echinostomata</taxon>
        <taxon>Echinostomatoidea</taxon>
        <taxon>Fasciolidae</taxon>
        <taxon>Fasciola</taxon>
    </lineage>
</organism>
<dbReference type="PANTHER" id="PTHR14633:SF3">
    <property type="entry name" value="LITTLE ELONGATION COMPLEX SUBUNIT 2"/>
    <property type="match status" value="1"/>
</dbReference>
<dbReference type="GO" id="GO:0042795">
    <property type="term" value="P:snRNA transcription by RNA polymerase II"/>
    <property type="evidence" value="ECO:0007669"/>
    <property type="project" value="TreeGrafter"/>
</dbReference>
<dbReference type="EMBL" id="JXXN02000170">
    <property type="protein sequence ID" value="THD28363.1"/>
    <property type="molecule type" value="Genomic_DNA"/>
</dbReference>
<feature type="region of interest" description="Disordered" evidence="1">
    <location>
        <begin position="456"/>
        <end position="475"/>
    </location>
</feature>
<protein>
    <recommendedName>
        <fullName evidence="2">Little elongation complex subunit 2 C-terminal domain-containing protein</fullName>
    </recommendedName>
</protein>
<keyword evidence="4" id="KW-1185">Reference proteome</keyword>
<evidence type="ECO:0000313" key="4">
    <source>
        <dbReference type="Proteomes" id="UP000230066"/>
    </source>
</evidence>
<gene>
    <name evidence="3" type="ORF">D915_000828</name>
</gene>
<feature type="compositionally biased region" description="Polar residues" evidence="1">
    <location>
        <begin position="492"/>
        <end position="508"/>
    </location>
</feature>
<feature type="compositionally biased region" description="Polar residues" evidence="1">
    <location>
        <begin position="419"/>
        <end position="434"/>
    </location>
</feature>
<accession>A0A4E0RLN5</accession>
<dbReference type="InterPro" id="IPR019535">
    <property type="entry name" value="ICE2_C"/>
</dbReference>
<feature type="domain" description="Little elongation complex subunit 2 C-terminal" evidence="2">
    <location>
        <begin position="645"/>
        <end position="761"/>
    </location>
</feature>
<dbReference type="AlphaFoldDB" id="A0A4E0RLN5"/>
<proteinExistence type="predicted"/>
<dbReference type="GO" id="GO:0008023">
    <property type="term" value="C:transcription elongation factor complex"/>
    <property type="evidence" value="ECO:0007669"/>
    <property type="project" value="InterPro"/>
</dbReference>
<feature type="compositionally biased region" description="Low complexity" evidence="1">
    <location>
        <begin position="344"/>
        <end position="354"/>
    </location>
</feature>
<dbReference type="GO" id="GO:0042796">
    <property type="term" value="P:snRNA transcription by RNA polymerase III"/>
    <property type="evidence" value="ECO:0007669"/>
    <property type="project" value="TreeGrafter"/>
</dbReference>
<reference evidence="3" key="1">
    <citation type="submission" date="2019-03" db="EMBL/GenBank/DDBJ databases">
        <title>Improved annotation for the trematode Fasciola hepatica.</title>
        <authorList>
            <person name="Choi Y.-J."/>
            <person name="Martin J."/>
            <person name="Mitreva M."/>
        </authorList>
    </citation>
    <scope>NUCLEOTIDE SEQUENCE [LARGE SCALE GENOMIC DNA]</scope>
</reference>
<dbReference type="Pfam" id="PF10505">
    <property type="entry name" value="NARG2_C"/>
    <property type="match status" value="1"/>
</dbReference>
<feature type="compositionally biased region" description="Acidic residues" evidence="1">
    <location>
        <begin position="441"/>
        <end position="451"/>
    </location>
</feature>
<feature type="region of interest" description="Disordered" evidence="1">
    <location>
        <begin position="335"/>
        <end position="451"/>
    </location>
</feature>
<sequence>MGFLDDFNAVYANSREPSLLDVQKVVFEHFEDLRKSSRDSSSEPFVDTQITPVKSELCSCRLDPGDDITLLDLLRYRDLLAAVAVGRSVSCEGDFQRRSKSRQTSELKVLHGRVTKAQLNIQQELLRCVQCTHGSLSPQSESVCFELLLRRFEGYLNYSRAYEYKFLEAVTVGRNVGIGSVVFRCVQMFANYKLLIPGAGKNCLSLSNQMNIMNFQTLQDTPLPDCVHRQPGGRKKSLVLVPELVLMLLFCQVPLDAIYIPFAVSEFVGDHKKRFKELKFCHPLWFEPPDPRTRARLFYDMVAQFCFCNEQSDSPVETTSISSHCKRIRTNALVEHRSEPNIGPTSSPSAPSKSTRVRARGVGSAQALDASKVKLTQHHSDQSPTPQPPNSTKKSTNSKSRHQNSSRPTSESPVRRSSRLASTNFAKLPKNSNNHRPDETVNSDEADEAEFGDLSIDISTDPEEKDKPNDASDLTSLRKSVLTTCAVVSRTRSGSLEANGTSGPTSPITDDPASPPESTQADLDAVEFTRTTWPVAAPLEIPLEPVQCCSSPLPRTSVNCNASPERDISRDQVDQHTGTPGPVSVATIELNGTPVLVQFTNTVWAVDESCLACSNRTNAETGLCPLWPSCDSLKSRWAKNESKLGNVQPVYLQIKPEYLGDWGCEVLSPFELAQAWLGSVLRDKADIVRVRVRVDSGELVWLEYQSLNELLSAHPDLKPEINAGVLSALFDKLLSLSPGSYLLSHDNTASYAVYEAVSEQERHNGRPNTSSPNRSEVVLLQNAFDRFKRLASAVVSLASVFESQSTDSAEVHNEAVNPLWLAVPRARLDLDLPAGLDIGGQNQSGRVLRLPALPLNRLHSSRSEEHLPHSNISAKKEVHNRTKRSKLNKPTSFLGHSQKSTLVSKSAAKRHLRRQAKQSTQ</sequence>
<evidence type="ECO:0000256" key="1">
    <source>
        <dbReference type="SAM" id="MobiDB-lite"/>
    </source>
</evidence>
<dbReference type="GO" id="GO:0045945">
    <property type="term" value="P:positive regulation of transcription by RNA polymerase III"/>
    <property type="evidence" value="ECO:0007669"/>
    <property type="project" value="TreeGrafter"/>
</dbReference>
<comment type="caution">
    <text evidence="3">The sequence shown here is derived from an EMBL/GenBank/DDBJ whole genome shotgun (WGS) entry which is preliminary data.</text>
</comment>
<feature type="compositionally biased region" description="Polar residues" evidence="1">
    <location>
        <begin position="888"/>
        <end position="904"/>
    </location>
</feature>
<feature type="region of interest" description="Disordered" evidence="1">
    <location>
        <begin position="859"/>
        <end position="921"/>
    </location>
</feature>
<evidence type="ECO:0000259" key="2">
    <source>
        <dbReference type="Pfam" id="PF10505"/>
    </source>
</evidence>